<dbReference type="SUPFAM" id="SSF52025">
    <property type="entry name" value="PA domain"/>
    <property type="match status" value="1"/>
</dbReference>
<evidence type="ECO:0000256" key="3">
    <source>
        <dbReference type="ARBA" id="ARBA00022723"/>
    </source>
</evidence>
<keyword evidence="9" id="KW-1185">Reference proteome</keyword>
<protein>
    <submittedName>
        <fullName evidence="8">M28 family peptidase</fullName>
    </submittedName>
</protein>
<dbReference type="Gene3D" id="3.50.30.30">
    <property type="match status" value="1"/>
</dbReference>
<dbReference type="CDD" id="cd05660">
    <property type="entry name" value="M28_like_PA"/>
    <property type="match status" value="1"/>
</dbReference>
<proteinExistence type="predicted"/>
<evidence type="ECO:0000259" key="7">
    <source>
        <dbReference type="Pfam" id="PF04389"/>
    </source>
</evidence>
<feature type="domain" description="Peptidase M28" evidence="7">
    <location>
        <begin position="301"/>
        <end position="504"/>
    </location>
</feature>
<gene>
    <name evidence="8" type="ORF">KEM09_20200</name>
</gene>
<dbReference type="RefSeq" id="WP_212231338.1">
    <property type="nucleotide sequence ID" value="NZ_JAGUCN010000033.1"/>
</dbReference>
<dbReference type="PANTHER" id="PTHR12147:SF56">
    <property type="entry name" value="AMINOPEPTIDASE YDR415C-RELATED"/>
    <property type="match status" value="1"/>
</dbReference>
<dbReference type="InterPro" id="IPR046450">
    <property type="entry name" value="PA_dom_sf"/>
</dbReference>
<evidence type="ECO:0000313" key="8">
    <source>
        <dbReference type="EMBL" id="MBS2213741.1"/>
    </source>
</evidence>
<dbReference type="PANTHER" id="PTHR12147">
    <property type="entry name" value="METALLOPEPTIDASE M28 FAMILY MEMBER"/>
    <property type="match status" value="1"/>
</dbReference>
<keyword evidence="1" id="KW-0031">Aminopeptidase</keyword>
<keyword evidence="4" id="KW-0732">Signal</keyword>
<dbReference type="Proteomes" id="UP000721861">
    <property type="component" value="Unassembled WGS sequence"/>
</dbReference>
<accession>A0ABS5KFG1</accession>
<keyword evidence="5" id="KW-0378">Hydrolase</keyword>
<dbReference type="InterPro" id="IPR007484">
    <property type="entry name" value="Peptidase_M28"/>
</dbReference>
<evidence type="ECO:0000256" key="4">
    <source>
        <dbReference type="ARBA" id="ARBA00022729"/>
    </source>
</evidence>
<name>A0ABS5KFG1_9BACT</name>
<dbReference type="SUPFAM" id="SSF53187">
    <property type="entry name" value="Zn-dependent exopeptidases"/>
    <property type="match status" value="1"/>
</dbReference>
<evidence type="ECO:0000256" key="1">
    <source>
        <dbReference type="ARBA" id="ARBA00022438"/>
    </source>
</evidence>
<comment type="caution">
    <text evidence="8">The sequence shown here is derived from an EMBL/GenBank/DDBJ whole genome shotgun (WGS) entry which is preliminary data.</text>
</comment>
<evidence type="ECO:0000256" key="6">
    <source>
        <dbReference type="ARBA" id="ARBA00022833"/>
    </source>
</evidence>
<keyword evidence="6" id="KW-0862">Zinc</keyword>
<organism evidence="8 9">
    <name type="scientific">Carboxylicivirga mesophila</name>
    <dbReference type="NCBI Taxonomy" id="1166478"/>
    <lineage>
        <taxon>Bacteria</taxon>
        <taxon>Pseudomonadati</taxon>
        <taxon>Bacteroidota</taxon>
        <taxon>Bacteroidia</taxon>
        <taxon>Marinilabiliales</taxon>
        <taxon>Marinilabiliaceae</taxon>
        <taxon>Carboxylicivirga</taxon>
    </lineage>
</organism>
<evidence type="ECO:0000313" key="9">
    <source>
        <dbReference type="Proteomes" id="UP000721861"/>
    </source>
</evidence>
<dbReference type="Gene3D" id="3.40.630.10">
    <property type="entry name" value="Zn peptidases"/>
    <property type="match status" value="1"/>
</dbReference>
<evidence type="ECO:0000256" key="5">
    <source>
        <dbReference type="ARBA" id="ARBA00022801"/>
    </source>
</evidence>
<dbReference type="InterPro" id="IPR045175">
    <property type="entry name" value="M28_fam"/>
</dbReference>
<evidence type="ECO:0000256" key="2">
    <source>
        <dbReference type="ARBA" id="ARBA00022670"/>
    </source>
</evidence>
<dbReference type="Pfam" id="PF04389">
    <property type="entry name" value="Peptidase_M28"/>
    <property type="match status" value="1"/>
</dbReference>
<keyword evidence="2" id="KW-0645">Protease</keyword>
<dbReference type="CDD" id="cd04821">
    <property type="entry name" value="PA_M28_1_2"/>
    <property type="match status" value="1"/>
</dbReference>
<keyword evidence="3" id="KW-0479">Metal-binding</keyword>
<sequence length="556" mass="62558">MKTTKHLLYGAILIAHIACNNESNNITIAEKAISENSIAEFVKEIGSDQYLGRKPFSKGEDLTLEFLQESFKAVGLEPANGNSYLQDVPLVKIKGAVEGTMLIKTSKENREWTAFDDFVAFSRQMTPFIELNHSEMVFAGYGIVAPEYNWNDYEGLDVKGKTVVVLVNDPGLDSGREDFFTGNAMTYYGRWTYKYEEAARQGAAGCLIIHEDKGAGYPWSVVVNSAAVAKVYPVVENDYADRCQIEGWIHANAANQLFESLNLNLDSLKNGAKQSGFIGFKMDAKAAVQLHNSWQKDVSHNVLGIIKGTDLADEYLFYSAHWDHLGIGKPMNGDSIYNGAVDNGTSMAWMMEIAKAFKAMPSPPRRSIVFFAPTAEESGLNGSGYYAYNPIFPINKTVANINNDLMLPFGKCKDVMITGYGKSDLDDLVKKHATKQGRYILPDPNAHTGMYYRSDHFSFARVGIPALFARGNNDHWEHGQSYMSEKEQYWINNCYHKPDDEYEEWWDVSGVAEDARLLFRVGWDIANTDDYPQWKAQAEFKAIRDKQFQEKRLSEN</sequence>
<reference evidence="8 9" key="1">
    <citation type="journal article" date="2014" name="Int. J. Syst. Evol. Microbiol.">
        <title>Carboxylicivirga gen. nov. in the family Marinilabiliaceae with two novel species, Carboxylicivirga mesophila sp. nov. and Carboxylicivirga taeanensis sp. nov., and reclassification of Cytophaga fermentans as Saccharicrinis fermentans gen. nov., comb. nov.</title>
        <authorList>
            <person name="Yang S.H."/>
            <person name="Seo H.S."/>
            <person name="Woo J.H."/>
            <person name="Oh H.M."/>
            <person name="Jang H."/>
            <person name="Lee J.H."/>
            <person name="Kim S.J."/>
            <person name="Kwon K.K."/>
        </authorList>
    </citation>
    <scope>NUCLEOTIDE SEQUENCE [LARGE SCALE GENOMIC DNA]</scope>
    <source>
        <strain evidence="8 9">JCM 18290</strain>
    </source>
</reference>
<dbReference type="EMBL" id="JAGUCN010000033">
    <property type="protein sequence ID" value="MBS2213741.1"/>
    <property type="molecule type" value="Genomic_DNA"/>
</dbReference>